<comment type="caution">
    <text evidence="6">The sequence shown here is derived from an EMBL/GenBank/DDBJ whole genome shotgun (WGS) entry which is preliminary data.</text>
</comment>
<dbReference type="GO" id="GO:0004659">
    <property type="term" value="F:prenyltransferase activity"/>
    <property type="evidence" value="ECO:0007669"/>
    <property type="project" value="InterPro"/>
</dbReference>
<dbReference type="SUPFAM" id="SSF48576">
    <property type="entry name" value="Terpenoid synthases"/>
    <property type="match status" value="1"/>
</dbReference>
<proteinExistence type="predicted"/>
<dbReference type="PANTHER" id="PTHR43281:SF1">
    <property type="entry name" value="FARNESYL DIPHOSPHATE SYNTHASE"/>
    <property type="match status" value="1"/>
</dbReference>
<keyword evidence="4" id="KW-0460">Magnesium</keyword>
<dbReference type="PROSITE" id="PS00444">
    <property type="entry name" value="POLYPRENYL_SYNTHASE_2"/>
    <property type="match status" value="1"/>
</dbReference>
<evidence type="ECO:0000256" key="3">
    <source>
        <dbReference type="ARBA" id="ARBA00022723"/>
    </source>
</evidence>
<dbReference type="InterPro" id="IPR000092">
    <property type="entry name" value="Polyprenyl_synt"/>
</dbReference>
<keyword evidence="5" id="KW-0414">Isoprene biosynthesis</keyword>
<dbReference type="GO" id="GO:0046872">
    <property type="term" value="F:metal ion binding"/>
    <property type="evidence" value="ECO:0007669"/>
    <property type="project" value="UniProtKB-KW"/>
</dbReference>
<feature type="non-terminal residue" evidence="6">
    <location>
        <position position="1"/>
    </location>
</feature>
<gene>
    <name evidence="6" type="ORF">LEA_12340</name>
</gene>
<sequence>GQKIAAASVYAENIGLAFQIVDDILDVTSDTATLGKPVGSDDKNEKITYVKLMGIEKSQETVDELTKEAVNALGVFDGDTSFLEKLAYKLALRKK</sequence>
<protein>
    <submittedName>
        <fullName evidence="6">Geranyltranstransferase</fullName>
    </submittedName>
</protein>
<keyword evidence="3" id="KW-0479">Metal-binding</keyword>
<reference evidence="6" key="1">
    <citation type="journal article" date="2013" name="Environ. Microbiol.">
        <title>Microbiota from the distal guts of lean and obese adolescents exhibit partial functional redundancy besides clear differences in community structure.</title>
        <authorList>
            <person name="Ferrer M."/>
            <person name="Ruiz A."/>
            <person name="Lanza F."/>
            <person name="Haange S.B."/>
            <person name="Oberbach A."/>
            <person name="Till H."/>
            <person name="Bargiela R."/>
            <person name="Campoy C."/>
            <person name="Segura M.T."/>
            <person name="Richter M."/>
            <person name="von Bergen M."/>
            <person name="Seifert J."/>
            <person name="Suarez A."/>
        </authorList>
    </citation>
    <scope>NUCLEOTIDE SEQUENCE</scope>
</reference>
<dbReference type="Gene3D" id="1.10.600.10">
    <property type="entry name" value="Farnesyl Diphosphate Synthase"/>
    <property type="match status" value="1"/>
</dbReference>
<evidence type="ECO:0000313" key="6">
    <source>
        <dbReference type="EMBL" id="EKC61475.1"/>
    </source>
</evidence>
<comment type="cofactor">
    <cofactor evidence="1">
        <name>Mg(2+)</name>
        <dbReference type="ChEBI" id="CHEBI:18420"/>
    </cofactor>
</comment>
<keyword evidence="2 6" id="KW-0808">Transferase</keyword>
<dbReference type="InterPro" id="IPR033749">
    <property type="entry name" value="Polyprenyl_synt_CS"/>
</dbReference>
<evidence type="ECO:0000256" key="2">
    <source>
        <dbReference type="ARBA" id="ARBA00022679"/>
    </source>
</evidence>
<accession>K1T5C4</accession>
<organism evidence="6">
    <name type="scientific">human gut metagenome</name>
    <dbReference type="NCBI Taxonomy" id="408170"/>
    <lineage>
        <taxon>unclassified sequences</taxon>
        <taxon>metagenomes</taxon>
        <taxon>organismal metagenomes</taxon>
    </lineage>
</organism>
<dbReference type="Pfam" id="PF00348">
    <property type="entry name" value="polyprenyl_synt"/>
    <property type="match status" value="1"/>
</dbReference>
<evidence type="ECO:0000256" key="4">
    <source>
        <dbReference type="ARBA" id="ARBA00022842"/>
    </source>
</evidence>
<dbReference type="AlphaFoldDB" id="K1T5C4"/>
<dbReference type="EMBL" id="AJWY01008345">
    <property type="protein sequence ID" value="EKC61475.1"/>
    <property type="molecule type" value="Genomic_DNA"/>
</dbReference>
<dbReference type="PANTHER" id="PTHR43281">
    <property type="entry name" value="FARNESYL DIPHOSPHATE SYNTHASE"/>
    <property type="match status" value="1"/>
</dbReference>
<name>K1T5C4_9ZZZZ</name>
<dbReference type="InterPro" id="IPR008949">
    <property type="entry name" value="Isoprenoid_synthase_dom_sf"/>
</dbReference>
<dbReference type="GO" id="GO:0008299">
    <property type="term" value="P:isoprenoid biosynthetic process"/>
    <property type="evidence" value="ECO:0007669"/>
    <property type="project" value="UniProtKB-KW"/>
</dbReference>
<evidence type="ECO:0000256" key="5">
    <source>
        <dbReference type="ARBA" id="ARBA00023229"/>
    </source>
</evidence>
<evidence type="ECO:0000256" key="1">
    <source>
        <dbReference type="ARBA" id="ARBA00001946"/>
    </source>
</evidence>